<dbReference type="AlphaFoldDB" id="A0AA41S8T9"/>
<proteinExistence type="predicted"/>
<accession>A0AA41S8T9</accession>
<name>A0AA41S8T9_PAPNU</name>
<feature type="coiled-coil region" evidence="1">
    <location>
        <begin position="169"/>
        <end position="196"/>
    </location>
</feature>
<protein>
    <submittedName>
        <fullName evidence="2">Uncharacterized protein</fullName>
    </submittedName>
</protein>
<evidence type="ECO:0000313" key="2">
    <source>
        <dbReference type="EMBL" id="MCL7035004.1"/>
    </source>
</evidence>
<reference evidence="2" key="1">
    <citation type="submission" date="2022-03" db="EMBL/GenBank/DDBJ databases">
        <title>A functionally conserved STORR gene fusion in Papaver species that diverged 16.8 million years ago.</title>
        <authorList>
            <person name="Catania T."/>
        </authorList>
    </citation>
    <scope>NUCLEOTIDE SEQUENCE</scope>
    <source>
        <strain evidence="2">S-191538</strain>
    </source>
</reference>
<sequence>MHTTMFKLIPTFHPPSSLINKPQTLCTNFPKILQVTTNKKPFHVPLCLKDDSIFQVVPVLTTDEKLHASAFEPIYSAVKWAFSSVRKLISPERSSFVVENDLILFEHNGKDIVGVVQHVVHHLERGLMETTLLCEHGLLKNLKLNRRSVLNLTLPNEENENMWRIYVNVECMDNNVKNMVDEIKQALNAHDELKSNSEYNAVMVASSNPGSKVKLIGEVDNVREKLPV</sequence>
<gene>
    <name evidence="2" type="ORF">MKW94_019662</name>
</gene>
<evidence type="ECO:0000256" key="1">
    <source>
        <dbReference type="SAM" id="Coils"/>
    </source>
</evidence>
<comment type="caution">
    <text evidence="2">The sequence shown here is derived from an EMBL/GenBank/DDBJ whole genome shotgun (WGS) entry which is preliminary data.</text>
</comment>
<dbReference type="Proteomes" id="UP001177140">
    <property type="component" value="Unassembled WGS sequence"/>
</dbReference>
<organism evidence="2 3">
    <name type="scientific">Papaver nudicaule</name>
    <name type="common">Iceland poppy</name>
    <dbReference type="NCBI Taxonomy" id="74823"/>
    <lineage>
        <taxon>Eukaryota</taxon>
        <taxon>Viridiplantae</taxon>
        <taxon>Streptophyta</taxon>
        <taxon>Embryophyta</taxon>
        <taxon>Tracheophyta</taxon>
        <taxon>Spermatophyta</taxon>
        <taxon>Magnoliopsida</taxon>
        <taxon>Ranunculales</taxon>
        <taxon>Papaveraceae</taxon>
        <taxon>Papaveroideae</taxon>
        <taxon>Papaver</taxon>
    </lineage>
</organism>
<keyword evidence="1" id="KW-0175">Coiled coil</keyword>
<evidence type="ECO:0000313" key="3">
    <source>
        <dbReference type="Proteomes" id="UP001177140"/>
    </source>
</evidence>
<keyword evidence="3" id="KW-1185">Reference proteome</keyword>
<dbReference type="EMBL" id="JAJJMA010152273">
    <property type="protein sequence ID" value="MCL7035004.1"/>
    <property type="molecule type" value="Genomic_DNA"/>
</dbReference>